<protein>
    <submittedName>
        <fullName evidence="1">Glucuronate isomerase</fullName>
        <ecNumber evidence="1">5.3.1.12</ecNumber>
    </submittedName>
</protein>
<proteinExistence type="predicted"/>
<evidence type="ECO:0000313" key="2">
    <source>
        <dbReference type="Proteomes" id="UP000004947"/>
    </source>
</evidence>
<reference evidence="1 2" key="1">
    <citation type="journal article" date="2010" name="J. Bacteriol.">
        <title>Genome sequence of Lentisphaera araneosa HTCC2155T, the type species of the order Lentisphaerales in the phylum Lentisphaerae.</title>
        <authorList>
            <person name="Thrash J.C."/>
            <person name="Cho J.C."/>
            <person name="Vergin K.L."/>
            <person name="Morris R.M."/>
            <person name="Giovannoni S.J."/>
        </authorList>
    </citation>
    <scope>NUCLEOTIDE SEQUENCE [LARGE SCALE GENOMIC DNA]</scope>
    <source>
        <strain evidence="1 2">HTCC2155</strain>
    </source>
</reference>
<dbReference type="EC" id="5.3.1.12" evidence="1"/>
<dbReference type="STRING" id="313628.LNTAR_21100"/>
<dbReference type="EMBL" id="ABCK01000010">
    <property type="protein sequence ID" value="EDM27252.1"/>
    <property type="molecule type" value="Genomic_DNA"/>
</dbReference>
<keyword evidence="1" id="KW-0413">Isomerase</keyword>
<gene>
    <name evidence="1" type="ORF">LNTAR_21100</name>
</gene>
<evidence type="ECO:0000313" key="1">
    <source>
        <dbReference type="EMBL" id="EDM27252.1"/>
    </source>
</evidence>
<accession>A6DLV4</accession>
<organism evidence="1 2">
    <name type="scientific">Lentisphaera araneosa HTCC2155</name>
    <dbReference type="NCBI Taxonomy" id="313628"/>
    <lineage>
        <taxon>Bacteria</taxon>
        <taxon>Pseudomonadati</taxon>
        <taxon>Lentisphaerota</taxon>
        <taxon>Lentisphaeria</taxon>
        <taxon>Lentisphaerales</taxon>
        <taxon>Lentisphaeraceae</taxon>
        <taxon>Lentisphaera</taxon>
    </lineage>
</organism>
<comment type="caution">
    <text evidence="1">The sequence shown here is derived from an EMBL/GenBank/DDBJ whole genome shotgun (WGS) entry which is preliminary data.</text>
</comment>
<dbReference type="Proteomes" id="UP000004947">
    <property type="component" value="Unassembled WGS sequence"/>
</dbReference>
<sequence>MLIIKNNQVVLRKELHLKNLIKNLKVLSLSQRNKFYNEHKKQIVSPLEIVKIDKF</sequence>
<dbReference type="GO" id="GO:0008880">
    <property type="term" value="F:glucuronate isomerase activity"/>
    <property type="evidence" value="ECO:0007669"/>
    <property type="project" value="UniProtKB-EC"/>
</dbReference>
<dbReference type="AlphaFoldDB" id="A6DLV4"/>
<name>A6DLV4_9BACT</name>
<keyword evidence="2" id="KW-1185">Reference proteome</keyword>